<dbReference type="OrthoDB" id="3637587at2"/>
<accession>A0A7K0C205</accession>
<evidence type="ECO:0000256" key="1">
    <source>
        <dbReference type="SAM" id="Phobius"/>
    </source>
</evidence>
<comment type="caution">
    <text evidence="2">The sequence shown here is derived from an EMBL/GenBank/DDBJ whole genome shotgun (WGS) entry which is preliminary data.</text>
</comment>
<dbReference type="EMBL" id="WEGH01000003">
    <property type="protein sequence ID" value="MQY07488.1"/>
    <property type="molecule type" value="Genomic_DNA"/>
</dbReference>
<keyword evidence="1" id="KW-1133">Transmembrane helix</keyword>
<organism evidence="2 3">
    <name type="scientific">Actinomadura macrotermitis</name>
    <dbReference type="NCBI Taxonomy" id="2585200"/>
    <lineage>
        <taxon>Bacteria</taxon>
        <taxon>Bacillati</taxon>
        <taxon>Actinomycetota</taxon>
        <taxon>Actinomycetes</taxon>
        <taxon>Streptosporangiales</taxon>
        <taxon>Thermomonosporaceae</taxon>
        <taxon>Actinomadura</taxon>
    </lineage>
</organism>
<reference evidence="2 3" key="1">
    <citation type="submission" date="2019-10" db="EMBL/GenBank/DDBJ databases">
        <title>Actinomadura rubteroloni sp. nov. and Actinomadura macrotermitis sp. nov., isolated from the gut of fungus growing-termite Macrotermes natalensis.</title>
        <authorList>
            <person name="Benndorf R."/>
            <person name="Martin K."/>
            <person name="Kuefner M."/>
            <person name="De Beer W."/>
            <person name="Kaster A.-K."/>
            <person name="Vollmers J."/>
            <person name="Poulsen M."/>
            <person name="Beemelmanns C."/>
        </authorList>
    </citation>
    <scope>NUCLEOTIDE SEQUENCE [LARGE SCALE GENOMIC DNA]</scope>
    <source>
        <strain evidence="2 3">RB68</strain>
    </source>
</reference>
<evidence type="ECO:0000313" key="3">
    <source>
        <dbReference type="Proteomes" id="UP000487268"/>
    </source>
</evidence>
<feature type="transmembrane region" description="Helical" evidence="1">
    <location>
        <begin position="12"/>
        <end position="33"/>
    </location>
</feature>
<sequence>MARRGFDAGTVVTGLFFLAVAGIFLAGGLAGRLPVRLEILAPAVVVGLGLTGFVRILTRRFRR</sequence>
<keyword evidence="3" id="KW-1185">Reference proteome</keyword>
<dbReference type="RefSeq" id="WP_153537296.1">
    <property type="nucleotide sequence ID" value="NZ_WEGH01000003.1"/>
</dbReference>
<gene>
    <name evidence="2" type="ORF">ACRB68_55890</name>
</gene>
<dbReference type="Proteomes" id="UP000487268">
    <property type="component" value="Unassembled WGS sequence"/>
</dbReference>
<proteinExistence type="predicted"/>
<feature type="transmembrane region" description="Helical" evidence="1">
    <location>
        <begin position="39"/>
        <end position="58"/>
    </location>
</feature>
<name>A0A7K0C205_9ACTN</name>
<keyword evidence="1" id="KW-0812">Transmembrane</keyword>
<keyword evidence="1" id="KW-0472">Membrane</keyword>
<evidence type="ECO:0000313" key="2">
    <source>
        <dbReference type="EMBL" id="MQY07488.1"/>
    </source>
</evidence>
<protein>
    <submittedName>
        <fullName evidence="2">Uncharacterized protein</fullName>
    </submittedName>
</protein>
<dbReference type="AlphaFoldDB" id="A0A7K0C205"/>